<accession>A0A563VV54</accession>
<protein>
    <submittedName>
        <fullName evidence="1">Uncharacterized protein</fullName>
    </submittedName>
</protein>
<dbReference type="EMBL" id="CAACVJ010000252">
    <property type="protein sequence ID" value="VEP15319.1"/>
    <property type="molecule type" value="Genomic_DNA"/>
</dbReference>
<evidence type="ECO:0000313" key="2">
    <source>
        <dbReference type="Proteomes" id="UP000320055"/>
    </source>
</evidence>
<name>A0A563VV54_9CYAN</name>
<sequence>MVVRNNIEKVTDRYFEMVDGSLSNQNLGNFPYNNFPKSGAFPLAVKTCMLSNYRSEDNKTIGMFMDFVYFIANASLSLRIIEYLRAMEHSKAASITVVHQIDGWIVKVRYPNPLTPKQIEDCRAFLNELGIPYEPDMRLQMVFWSLETGQSPVEVMRRYQVAIVSHGIPDTKDIEAFRQQFTRGLGYCPETLA</sequence>
<gene>
    <name evidence="1" type="ORF">H1P_3250007</name>
</gene>
<organism evidence="1 2">
    <name type="scientific">Hyella patelloides LEGE 07179</name>
    <dbReference type="NCBI Taxonomy" id="945734"/>
    <lineage>
        <taxon>Bacteria</taxon>
        <taxon>Bacillati</taxon>
        <taxon>Cyanobacteriota</taxon>
        <taxon>Cyanophyceae</taxon>
        <taxon>Pleurocapsales</taxon>
        <taxon>Hyellaceae</taxon>
        <taxon>Hyella</taxon>
    </lineage>
</organism>
<evidence type="ECO:0000313" key="1">
    <source>
        <dbReference type="EMBL" id="VEP15319.1"/>
    </source>
</evidence>
<proteinExistence type="predicted"/>
<reference evidence="1 2" key="1">
    <citation type="submission" date="2019-01" db="EMBL/GenBank/DDBJ databases">
        <authorList>
            <person name="Brito A."/>
        </authorList>
    </citation>
    <scope>NUCLEOTIDE SEQUENCE [LARGE SCALE GENOMIC DNA]</scope>
    <source>
        <strain evidence="1">1</strain>
    </source>
</reference>
<keyword evidence="2" id="KW-1185">Reference proteome</keyword>
<dbReference type="AlphaFoldDB" id="A0A563VV54"/>
<dbReference type="Proteomes" id="UP000320055">
    <property type="component" value="Unassembled WGS sequence"/>
</dbReference>